<protein>
    <recommendedName>
        <fullName evidence="5">Toxin-antitoxin system, toxin component</fullName>
    </recommendedName>
</protein>
<dbReference type="RefSeq" id="WP_344024926.1">
    <property type="nucleotide sequence ID" value="NZ_BAAABX010000037.1"/>
</dbReference>
<evidence type="ECO:0008006" key="5">
    <source>
        <dbReference type="Google" id="ProtNLM"/>
    </source>
</evidence>
<evidence type="ECO:0000313" key="4">
    <source>
        <dbReference type="Proteomes" id="UP001500879"/>
    </source>
</evidence>
<keyword evidence="2" id="KW-0472">Membrane</keyword>
<proteinExistence type="predicted"/>
<evidence type="ECO:0000256" key="1">
    <source>
        <dbReference type="SAM" id="MobiDB-lite"/>
    </source>
</evidence>
<feature type="transmembrane region" description="Helical" evidence="2">
    <location>
        <begin position="152"/>
        <end position="172"/>
    </location>
</feature>
<keyword evidence="4" id="KW-1185">Reference proteome</keyword>
<keyword evidence="2" id="KW-0812">Transmembrane</keyword>
<dbReference type="EMBL" id="BAAABX010000037">
    <property type="protein sequence ID" value="GAA0409663.1"/>
    <property type="molecule type" value="Genomic_DNA"/>
</dbReference>
<evidence type="ECO:0000256" key="2">
    <source>
        <dbReference type="SAM" id="Phobius"/>
    </source>
</evidence>
<evidence type="ECO:0000313" key="3">
    <source>
        <dbReference type="EMBL" id="GAA0409663.1"/>
    </source>
</evidence>
<sequence length="174" mass="19431">MTTPTAPQQPQQPQQPYGTGPYAQQPNPYAQQPGPYGAPHPGMPPQDNCRICGGFPAVDVTIRGHQGFLILMRFLKQEGRFCRTCGTALRREMTAKTFWQGWWSPFSLIFFTPFTLIWNLVVRAKLDKLQAPVPGTHGAQPDPGAPLLRRPVALVLLLPLGWWIALLTQILLHL</sequence>
<accession>A0ABP3ILZ5</accession>
<name>A0ABP3ILZ5_9ACTN</name>
<feature type="compositionally biased region" description="Low complexity" evidence="1">
    <location>
        <begin position="1"/>
        <end position="35"/>
    </location>
</feature>
<reference evidence="4" key="1">
    <citation type="journal article" date="2019" name="Int. J. Syst. Evol. Microbiol.">
        <title>The Global Catalogue of Microorganisms (GCM) 10K type strain sequencing project: providing services to taxonomists for standard genome sequencing and annotation.</title>
        <authorList>
            <consortium name="The Broad Institute Genomics Platform"/>
            <consortium name="The Broad Institute Genome Sequencing Center for Infectious Disease"/>
            <person name="Wu L."/>
            <person name="Ma J."/>
        </authorList>
    </citation>
    <scope>NUCLEOTIDE SEQUENCE [LARGE SCALE GENOMIC DNA]</scope>
    <source>
        <strain evidence="4">JCM 4788</strain>
    </source>
</reference>
<feature type="transmembrane region" description="Helical" evidence="2">
    <location>
        <begin position="102"/>
        <end position="122"/>
    </location>
</feature>
<dbReference type="Proteomes" id="UP001500879">
    <property type="component" value="Unassembled WGS sequence"/>
</dbReference>
<gene>
    <name evidence="3" type="ORF">GCM10010357_33430</name>
</gene>
<comment type="caution">
    <text evidence="3">The sequence shown here is derived from an EMBL/GenBank/DDBJ whole genome shotgun (WGS) entry which is preliminary data.</text>
</comment>
<feature type="region of interest" description="Disordered" evidence="1">
    <location>
        <begin position="1"/>
        <end position="42"/>
    </location>
</feature>
<organism evidence="3 4">
    <name type="scientific">Streptomyces luteireticuli</name>
    <dbReference type="NCBI Taxonomy" id="173858"/>
    <lineage>
        <taxon>Bacteria</taxon>
        <taxon>Bacillati</taxon>
        <taxon>Actinomycetota</taxon>
        <taxon>Actinomycetes</taxon>
        <taxon>Kitasatosporales</taxon>
        <taxon>Streptomycetaceae</taxon>
        <taxon>Streptomyces</taxon>
    </lineage>
</organism>
<keyword evidence="2" id="KW-1133">Transmembrane helix</keyword>